<dbReference type="RefSeq" id="WP_379787548.1">
    <property type="nucleotide sequence ID" value="NZ_JBHSHL010000011.1"/>
</dbReference>
<reference evidence="11" key="1">
    <citation type="journal article" date="2019" name="Int. J. Syst. Evol. Microbiol.">
        <title>The Global Catalogue of Microorganisms (GCM) 10K type strain sequencing project: providing services to taxonomists for standard genome sequencing and annotation.</title>
        <authorList>
            <consortium name="The Broad Institute Genomics Platform"/>
            <consortium name="The Broad Institute Genome Sequencing Center for Infectious Disease"/>
            <person name="Wu L."/>
            <person name="Ma J."/>
        </authorList>
    </citation>
    <scope>NUCLEOTIDE SEQUENCE [LARGE SCALE GENOMIC DNA]</scope>
    <source>
        <strain evidence="11">CCUG 46385</strain>
    </source>
</reference>
<dbReference type="InterPro" id="IPR045540">
    <property type="entry name" value="YegS/DAGK_C"/>
</dbReference>
<keyword evidence="7" id="KW-0444">Lipid biosynthesis</keyword>
<dbReference type="SUPFAM" id="SSF111331">
    <property type="entry name" value="NAD kinase/diacylglycerol kinase-like"/>
    <property type="match status" value="1"/>
</dbReference>
<keyword evidence="8" id="KW-1208">Phospholipid metabolism</keyword>
<proteinExistence type="inferred from homology"/>
<keyword evidence="3 10" id="KW-0808">Transferase</keyword>
<name>A0ABV9QIQ8_9FIRM</name>
<dbReference type="GO" id="GO:0016301">
    <property type="term" value="F:kinase activity"/>
    <property type="evidence" value="ECO:0007669"/>
    <property type="project" value="UniProtKB-KW"/>
</dbReference>
<accession>A0ABV9QIQ8</accession>
<dbReference type="EMBL" id="JBHSHL010000011">
    <property type="protein sequence ID" value="MFC4804064.1"/>
    <property type="molecule type" value="Genomic_DNA"/>
</dbReference>
<evidence type="ECO:0000256" key="1">
    <source>
        <dbReference type="ARBA" id="ARBA00001946"/>
    </source>
</evidence>
<dbReference type="Gene3D" id="3.40.50.10330">
    <property type="entry name" value="Probable inorganic polyphosphate/atp-NAD kinase, domain 1"/>
    <property type="match status" value="1"/>
</dbReference>
<keyword evidence="7" id="KW-0443">Lipid metabolism</keyword>
<evidence type="ECO:0000256" key="8">
    <source>
        <dbReference type="ARBA" id="ARBA00023264"/>
    </source>
</evidence>
<evidence type="ECO:0000256" key="2">
    <source>
        <dbReference type="ARBA" id="ARBA00005983"/>
    </source>
</evidence>
<evidence type="ECO:0000313" key="10">
    <source>
        <dbReference type="EMBL" id="MFC4804064.1"/>
    </source>
</evidence>
<dbReference type="Pfam" id="PF19279">
    <property type="entry name" value="YegS_C"/>
    <property type="match status" value="1"/>
</dbReference>
<dbReference type="EC" id="2.7.1.-" evidence="10"/>
<organism evidence="10 11">
    <name type="scientific">Filifactor villosus</name>
    <dbReference type="NCBI Taxonomy" id="29374"/>
    <lineage>
        <taxon>Bacteria</taxon>
        <taxon>Bacillati</taxon>
        <taxon>Bacillota</taxon>
        <taxon>Clostridia</taxon>
        <taxon>Peptostreptococcales</taxon>
        <taxon>Filifactoraceae</taxon>
        <taxon>Filifactor</taxon>
    </lineage>
</organism>
<keyword evidence="11" id="KW-1185">Reference proteome</keyword>
<dbReference type="InterPro" id="IPR050187">
    <property type="entry name" value="Lipid_Phosphate_FormReg"/>
</dbReference>
<evidence type="ECO:0000256" key="3">
    <source>
        <dbReference type="ARBA" id="ARBA00022679"/>
    </source>
</evidence>
<dbReference type="Gene3D" id="2.60.200.40">
    <property type="match status" value="1"/>
</dbReference>
<comment type="similarity">
    <text evidence="2">Belongs to the diacylglycerol/lipid kinase family.</text>
</comment>
<keyword evidence="4" id="KW-0547">Nucleotide-binding</keyword>
<dbReference type="PROSITE" id="PS50146">
    <property type="entry name" value="DAGK"/>
    <property type="match status" value="1"/>
</dbReference>
<gene>
    <name evidence="10" type="ORF">ACFO4R_03120</name>
</gene>
<dbReference type="SMART" id="SM00046">
    <property type="entry name" value="DAGKc"/>
    <property type="match status" value="1"/>
</dbReference>
<dbReference type="InterPro" id="IPR016064">
    <property type="entry name" value="NAD/diacylglycerol_kinase_sf"/>
</dbReference>
<dbReference type="InterPro" id="IPR005218">
    <property type="entry name" value="Diacylglycerol/lipid_kinase"/>
</dbReference>
<keyword evidence="6" id="KW-0067">ATP-binding</keyword>
<dbReference type="Proteomes" id="UP001595916">
    <property type="component" value="Unassembled WGS sequence"/>
</dbReference>
<comment type="caution">
    <text evidence="10">The sequence shown here is derived from an EMBL/GenBank/DDBJ whole genome shotgun (WGS) entry which is preliminary data.</text>
</comment>
<dbReference type="InterPro" id="IPR001206">
    <property type="entry name" value="Diacylglycerol_kinase_cat_dom"/>
</dbReference>
<dbReference type="PANTHER" id="PTHR12358">
    <property type="entry name" value="SPHINGOSINE KINASE"/>
    <property type="match status" value="1"/>
</dbReference>
<protein>
    <submittedName>
        <fullName evidence="10">Diacylglycerol/lipid kinase family protein</fullName>
        <ecNumber evidence="10">2.7.1.-</ecNumber>
    </submittedName>
</protein>
<dbReference type="PANTHER" id="PTHR12358:SF54">
    <property type="entry name" value="SPHINGOSINE KINASE RELATED PROTEIN"/>
    <property type="match status" value="1"/>
</dbReference>
<evidence type="ECO:0000256" key="6">
    <source>
        <dbReference type="ARBA" id="ARBA00022840"/>
    </source>
</evidence>
<dbReference type="NCBIfam" id="TIGR00147">
    <property type="entry name" value="YegS/Rv2252/BmrU family lipid kinase"/>
    <property type="match status" value="1"/>
</dbReference>
<feature type="domain" description="DAGKc" evidence="9">
    <location>
        <begin position="4"/>
        <end position="139"/>
    </location>
</feature>
<evidence type="ECO:0000256" key="7">
    <source>
        <dbReference type="ARBA" id="ARBA00023209"/>
    </source>
</evidence>
<sequence>MKTNEVRNHLFIVNTRSGKGGSKQYLPLLRELKKKRRDVFVETTETIEELREVLSSYAGISVARIYAVGGDGTLSCLVSELVRRGDMRIEVAALPGGTGNDYIRNLMPRWFFEESPEKQIEAVMKARVKKIDIGRINEGYFVNIASVGLDADVIEKSLAFKNSKVLPPKLAYAFSAIYTVLLRKHKKSATVYLDGQKLEGDYLLVAIGNGKFYGGGIKVLPEAELSNGFYSIVKVKEMSNWSILRLAKPFVEGRHKEIKEIETLAGRHLRFVADTKFCVQYDGELLISKEVEMELLPSAIKVAVL</sequence>
<comment type="cofactor">
    <cofactor evidence="1">
        <name>Mg(2+)</name>
        <dbReference type="ChEBI" id="CHEBI:18420"/>
    </cofactor>
</comment>
<evidence type="ECO:0000259" key="9">
    <source>
        <dbReference type="PROSITE" id="PS50146"/>
    </source>
</evidence>
<evidence type="ECO:0000256" key="5">
    <source>
        <dbReference type="ARBA" id="ARBA00022777"/>
    </source>
</evidence>
<dbReference type="InterPro" id="IPR017438">
    <property type="entry name" value="ATP-NAD_kinase_N"/>
</dbReference>
<keyword evidence="5 10" id="KW-0418">Kinase</keyword>
<evidence type="ECO:0000313" key="11">
    <source>
        <dbReference type="Proteomes" id="UP001595916"/>
    </source>
</evidence>
<keyword evidence="7" id="KW-0594">Phospholipid biosynthesis</keyword>
<dbReference type="Pfam" id="PF00781">
    <property type="entry name" value="DAGK_cat"/>
    <property type="match status" value="1"/>
</dbReference>
<evidence type="ECO:0000256" key="4">
    <source>
        <dbReference type="ARBA" id="ARBA00022741"/>
    </source>
</evidence>